<sequence>MARKVKLGQALATIGVLELCRYGLDLGPLFDRHASGDWGDADEKTRQDNEHALTHGGRITSVYHPNGRRVWIVTEADRSRTVAMLPHEKAQ</sequence>
<gene>
    <name evidence="1" type="ORF">SAMN05216370_0149</name>
</gene>
<reference evidence="1 2" key="1">
    <citation type="submission" date="2016-10" db="EMBL/GenBank/DDBJ databases">
        <authorList>
            <person name="Varghese N."/>
            <person name="Submissions S."/>
        </authorList>
    </citation>
    <scope>NUCLEOTIDE SEQUENCE [LARGE SCALE GENOMIC DNA]</scope>
    <source>
        <strain evidence="1 2">DSM 17833</strain>
    </source>
</reference>
<dbReference type="EMBL" id="FMTL01000015">
    <property type="protein sequence ID" value="SCW90486.1"/>
    <property type="molecule type" value="Genomic_DNA"/>
</dbReference>
<proteinExistence type="predicted"/>
<protein>
    <recommendedName>
        <fullName evidence="3">Plasmid related protein</fullName>
    </recommendedName>
</protein>
<dbReference type="Proteomes" id="UP000242418">
    <property type="component" value="Unassembled WGS sequence"/>
</dbReference>
<dbReference type="AlphaFoldDB" id="A0AB37ZHT8"/>
<evidence type="ECO:0000313" key="2">
    <source>
        <dbReference type="Proteomes" id="UP000242418"/>
    </source>
</evidence>
<organism evidence="1 2">
    <name type="scientific">Pseudomonas peli</name>
    <dbReference type="NCBI Taxonomy" id="592361"/>
    <lineage>
        <taxon>Bacteria</taxon>
        <taxon>Pseudomonadati</taxon>
        <taxon>Pseudomonadota</taxon>
        <taxon>Gammaproteobacteria</taxon>
        <taxon>Pseudomonadales</taxon>
        <taxon>Pseudomonadaceae</taxon>
        <taxon>Pseudomonas</taxon>
    </lineage>
</organism>
<dbReference type="RefSeq" id="WP_031943306.1">
    <property type="nucleotide sequence ID" value="NZ_FMTL01000015.1"/>
</dbReference>
<comment type="caution">
    <text evidence="1">The sequence shown here is derived from an EMBL/GenBank/DDBJ whole genome shotgun (WGS) entry which is preliminary data.</text>
</comment>
<evidence type="ECO:0000313" key="1">
    <source>
        <dbReference type="EMBL" id="SCW90486.1"/>
    </source>
</evidence>
<evidence type="ECO:0008006" key="3">
    <source>
        <dbReference type="Google" id="ProtNLM"/>
    </source>
</evidence>
<accession>A0AB37ZHT8</accession>
<name>A0AB37ZHT8_9PSED</name>
<keyword evidence="2" id="KW-1185">Reference proteome</keyword>